<keyword evidence="1" id="KW-0001">2Fe-2S</keyword>
<comment type="cofactor">
    <cofactor evidence="5">
        <name>[2Fe-2S] cluster</name>
        <dbReference type="ChEBI" id="CHEBI:190135"/>
    </cofactor>
</comment>
<dbReference type="InterPro" id="IPR017941">
    <property type="entry name" value="Rieske_2Fe-2S"/>
</dbReference>
<dbReference type="KEGG" id="naj:B1756_14065"/>
<evidence type="ECO:0000256" key="1">
    <source>
        <dbReference type="ARBA" id="ARBA00022714"/>
    </source>
</evidence>
<dbReference type="GeneID" id="32895221"/>
<evidence type="ECO:0000256" key="4">
    <source>
        <dbReference type="ARBA" id="ARBA00023014"/>
    </source>
</evidence>
<gene>
    <name evidence="7" type="ORF">B1756_14065</name>
</gene>
<name>A0A2Z2HU44_9EURY</name>
<keyword evidence="4" id="KW-0411">Iron-sulfur</keyword>
<evidence type="ECO:0000259" key="6">
    <source>
        <dbReference type="PROSITE" id="PS51296"/>
    </source>
</evidence>
<dbReference type="Pfam" id="PF00355">
    <property type="entry name" value="Rieske"/>
    <property type="match status" value="1"/>
</dbReference>
<dbReference type="EMBL" id="CP019893">
    <property type="protein sequence ID" value="ARS90739.1"/>
    <property type="molecule type" value="Genomic_DNA"/>
</dbReference>
<dbReference type="Proteomes" id="UP000250088">
    <property type="component" value="Chromosome"/>
</dbReference>
<evidence type="ECO:0000313" key="7">
    <source>
        <dbReference type="EMBL" id="ARS90739.1"/>
    </source>
</evidence>
<evidence type="ECO:0000256" key="3">
    <source>
        <dbReference type="ARBA" id="ARBA00023004"/>
    </source>
</evidence>
<dbReference type="GO" id="GO:0046872">
    <property type="term" value="F:metal ion binding"/>
    <property type="evidence" value="ECO:0007669"/>
    <property type="project" value="UniProtKB-KW"/>
</dbReference>
<organism evidence="7 8">
    <name type="scientific">Natrarchaeobaculum aegyptiacum</name>
    <dbReference type="NCBI Taxonomy" id="745377"/>
    <lineage>
        <taxon>Archaea</taxon>
        <taxon>Methanobacteriati</taxon>
        <taxon>Methanobacteriota</taxon>
        <taxon>Stenosarchaea group</taxon>
        <taxon>Halobacteria</taxon>
        <taxon>Halobacteriales</taxon>
        <taxon>Natrialbaceae</taxon>
        <taxon>Natrarchaeobaculum</taxon>
    </lineage>
</organism>
<evidence type="ECO:0000313" key="8">
    <source>
        <dbReference type="Proteomes" id="UP000250088"/>
    </source>
</evidence>
<dbReference type="OrthoDB" id="6837at2157"/>
<evidence type="ECO:0000256" key="2">
    <source>
        <dbReference type="ARBA" id="ARBA00022723"/>
    </source>
</evidence>
<reference evidence="8" key="1">
    <citation type="submission" date="2017-02" db="EMBL/GenBank/DDBJ databases">
        <title>Natronthermophilus aegyptiacus gen. nov.,sp. nov., an aerobic, extremely halophilic alkalithermophilic archaeon isolated from the athalassohaline Wadi An Natrun, Egypt.</title>
        <authorList>
            <person name="Zhao B."/>
        </authorList>
    </citation>
    <scope>NUCLEOTIDE SEQUENCE [LARGE SCALE GENOMIC DNA]</scope>
    <source>
        <strain evidence="8">JW/NM-HA 15</strain>
    </source>
</reference>
<proteinExistence type="predicted"/>
<keyword evidence="2" id="KW-0479">Metal-binding</keyword>
<sequence length="125" mass="14314">MSTENRSNTGEAKHILCDDHDLWADEIRFFDVGGDKIMVWRDKEADLHAYTAMCPHQNRDLEETGERESFCGVHDDDKVMTCAAHSWEFDLETGEGLNPSGPELEEYEIGIEDEQIYVVMEDDGE</sequence>
<accession>A0A2Z2HU44</accession>
<dbReference type="RefSeq" id="WP_086889109.1">
    <property type="nucleotide sequence ID" value="NZ_CP019893.1"/>
</dbReference>
<dbReference type="Gene3D" id="2.102.10.10">
    <property type="entry name" value="Rieske [2Fe-2S] iron-sulphur domain"/>
    <property type="match status" value="1"/>
</dbReference>
<dbReference type="GO" id="GO:0051537">
    <property type="term" value="F:2 iron, 2 sulfur cluster binding"/>
    <property type="evidence" value="ECO:0007669"/>
    <property type="project" value="UniProtKB-KW"/>
</dbReference>
<feature type="domain" description="Rieske" evidence="6">
    <location>
        <begin position="14"/>
        <end position="118"/>
    </location>
</feature>
<dbReference type="PANTHER" id="PTHR21496">
    <property type="entry name" value="FERREDOXIN-RELATED"/>
    <property type="match status" value="1"/>
</dbReference>
<evidence type="ECO:0000256" key="5">
    <source>
        <dbReference type="ARBA" id="ARBA00034078"/>
    </source>
</evidence>
<protein>
    <recommendedName>
        <fullName evidence="6">Rieske domain-containing protein</fullName>
    </recommendedName>
</protein>
<dbReference type="AlphaFoldDB" id="A0A2Z2HU44"/>
<dbReference type="SUPFAM" id="SSF50022">
    <property type="entry name" value="ISP domain"/>
    <property type="match status" value="1"/>
</dbReference>
<keyword evidence="8" id="KW-1185">Reference proteome</keyword>
<dbReference type="PANTHER" id="PTHR21496:SF0">
    <property type="entry name" value="RIESKE DOMAIN-CONTAINING PROTEIN"/>
    <property type="match status" value="1"/>
</dbReference>
<dbReference type="PROSITE" id="PS51296">
    <property type="entry name" value="RIESKE"/>
    <property type="match status" value="1"/>
</dbReference>
<keyword evidence="3" id="KW-0408">Iron</keyword>
<dbReference type="InterPro" id="IPR036922">
    <property type="entry name" value="Rieske_2Fe-2S_sf"/>
</dbReference>